<dbReference type="PANTHER" id="PTHR12277">
    <property type="entry name" value="ALPHA/BETA HYDROLASE DOMAIN-CONTAINING PROTEIN"/>
    <property type="match status" value="1"/>
</dbReference>
<dbReference type="EMBL" id="JAUJYO010000002">
    <property type="protein sequence ID" value="KAK1323020.1"/>
    <property type="molecule type" value="Genomic_DNA"/>
</dbReference>
<evidence type="ECO:0000313" key="1">
    <source>
        <dbReference type="EMBL" id="KAK1323020.1"/>
    </source>
</evidence>
<gene>
    <name evidence="1" type="ORF">QJS10_CPA02g00625</name>
</gene>
<reference evidence="1" key="1">
    <citation type="journal article" date="2023" name="Nat. Commun.">
        <title>Diploid and tetraploid genomes of Acorus and the evolution of monocots.</title>
        <authorList>
            <person name="Ma L."/>
            <person name="Liu K.W."/>
            <person name="Li Z."/>
            <person name="Hsiao Y.Y."/>
            <person name="Qi Y."/>
            <person name="Fu T."/>
            <person name="Tang G.D."/>
            <person name="Zhang D."/>
            <person name="Sun W.H."/>
            <person name="Liu D.K."/>
            <person name="Li Y."/>
            <person name="Chen G.Z."/>
            <person name="Liu X.D."/>
            <person name="Liao X.Y."/>
            <person name="Jiang Y.T."/>
            <person name="Yu X."/>
            <person name="Hao Y."/>
            <person name="Huang J."/>
            <person name="Zhao X.W."/>
            <person name="Ke S."/>
            <person name="Chen Y.Y."/>
            <person name="Wu W.L."/>
            <person name="Hsu J.L."/>
            <person name="Lin Y.F."/>
            <person name="Huang M.D."/>
            <person name="Li C.Y."/>
            <person name="Huang L."/>
            <person name="Wang Z.W."/>
            <person name="Zhao X."/>
            <person name="Zhong W.Y."/>
            <person name="Peng D.H."/>
            <person name="Ahmad S."/>
            <person name="Lan S."/>
            <person name="Zhang J.S."/>
            <person name="Tsai W.C."/>
            <person name="Van de Peer Y."/>
            <person name="Liu Z.J."/>
        </authorList>
    </citation>
    <scope>NUCLEOTIDE SEQUENCE</scope>
    <source>
        <strain evidence="1">CP</strain>
    </source>
</reference>
<reference evidence="1" key="2">
    <citation type="submission" date="2023-06" db="EMBL/GenBank/DDBJ databases">
        <authorList>
            <person name="Ma L."/>
            <person name="Liu K.-W."/>
            <person name="Li Z."/>
            <person name="Hsiao Y.-Y."/>
            <person name="Qi Y."/>
            <person name="Fu T."/>
            <person name="Tang G."/>
            <person name="Zhang D."/>
            <person name="Sun W.-H."/>
            <person name="Liu D.-K."/>
            <person name="Li Y."/>
            <person name="Chen G.-Z."/>
            <person name="Liu X.-D."/>
            <person name="Liao X.-Y."/>
            <person name="Jiang Y.-T."/>
            <person name="Yu X."/>
            <person name="Hao Y."/>
            <person name="Huang J."/>
            <person name="Zhao X.-W."/>
            <person name="Ke S."/>
            <person name="Chen Y.-Y."/>
            <person name="Wu W.-L."/>
            <person name="Hsu J.-L."/>
            <person name="Lin Y.-F."/>
            <person name="Huang M.-D."/>
            <person name="Li C.-Y."/>
            <person name="Huang L."/>
            <person name="Wang Z.-W."/>
            <person name="Zhao X."/>
            <person name="Zhong W.-Y."/>
            <person name="Peng D.-H."/>
            <person name="Ahmad S."/>
            <person name="Lan S."/>
            <person name="Zhang J.-S."/>
            <person name="Tsai W.-C."/>
            <person name="Van De Peer Y."/>
            <person name="Liu Z.-J."/>
        </authorList>
    </citation>
    <scope>NUCLEOTIDE SEQUENCE</scope>
    <source>
        <strain evidence="1">CP</strain>
        <tissue evidence="1">Leaves</tissue>
    </source>
</reference>
<dbReference type="InterPro" id="IPR029058">
    <property type="entry name" value="AB_hydrolase_fold"/>
</dbReference>
<dbReference type="SUPFAM" id="SSF53474">
    <property type="entry name" value="alpha/beta-Hydrolases"/>
    <property type="match status" value="1"/>
</dbReference>
<dbReference type="AlphaFoldDB" id="A0AAV9FAU7"/>
<evidence type="ECO:0000313" key="2">
    <source>
        <dbReference type="Proteomes" id="UP001180020"/>
    </source>
</evidence>
<sequence length="134" mass="15377">MERFGVRDEDLILYGQSVGSGPTLDLASRLSNLRAVVLHSPILSGMRALYRILPYQAIDRRNLKSGQLVHCYNYSYIFDGLGFMLYGRPSFCTKFSKVIKKVRKIIDWNRNCTDYPSMMSSSDTLFCLARKGYQ</sequence>
<proteinExistence type="predicted"/>
<keyword evidence="2" id="KW-1185">Reference proteome</keyword>
<name>A0AAV9FAU7_ACOCL</name>
<organism evidence="1 2">
    <name type="scientific">Acorus calamus</name>
    <name type="common">Sweet flag</name>
    <dbReference type="NCBI Taxonomy" id="4465"/>
    <lineage>
        <taxon>Eukaryota</taxon>
        <taxon>Viridiplantae</taxon>
        <taxon>Streptophyta</taxon>
        <taxon>Embryophyta</taxon>
        <taxon>Tracheophyta</taxon>
        <taxon>Spermatophyta</taxon>
        <taxon>Magnoliopsida</taxon>
        <taxon>Liliopsida</taxon>
        <taxon>Acoraceae</taxon>
        <taxon>Acorus</taxon>
    </lineage>
</organism>
<dbReference type="Proteomes" id="UP001180020">
    <property type="component" value="Unassembled WGS sequence"/>
</dbReference>
<dbReference type="PANTHER" id="PTHR12277:SF130">
    <property type="entry name" value="ALPHA_BETA-HYDROLASES SUPERFAMILY PROTEIN"/>
    <property type="match status" value="1"/>
</dbReference>
<protein>
    <submittedName>
        <fullName evidence="1">Uncharacterized protein</fullName>
    </submittedName>
</protein>
<comment type="caution">
    <text evidence="1">The sequence shown here is derived from an EMBL/GenBank/DDBJ whole genome shotgun (WGS) entry which is preliminary data.</text>
</comment>
<accession>A0AAV9FAU7</accession>